<name>A0A2U1FMQ5_9PORP</name>
<sequence length="135" mass="15002">MMALNILDSEMSATFHVMGQTYEVFQFNIGFVQPTDEKGEPQTEIRGGQLMVTLGQAVGDEIYNWALNQWMRQDGEVIFSTETGSSPLKISFKKGYCVHFERVVDSTGGGLRTSLLISSEEVALNGITLNNDWAE</sequence>
<comment type="caution">
    <text evidence="1">The sequence shown here is derived from an EMBL/GenBank/DDBJ whole genome shotgun (WGS) entry which is preliminary data.</text>
</comment>
<organism evidence="1 2">
    <name type="scientific">Porphyromonas loveana</name>
    <dbReference type="NCBI Taxonomy" id="1884669"/>
    <lineage>
        <taxon>Bacteria</taxon>
        <taxon>Pseudomonadati</taxon>
        <taxon>Bacteroidota</taxon>
        <taxon>Bacteroidia</taxon>
        <taxon>Bacteroidales</taxon>
        <taxon>Porphyromonadaceae</taxon>
        <taxon>Porphyromonas</taxon>
    </lineage>
</organism>
<reference evidence="1 2" key="1">
    <citation type="submission" date="2018-04" db="EMBL/GenBank/DDBJ databases">
        <title>Genomic Encyclopedia of Type Strains, Phase IV (KMG-IV): sequencing the most valuable type-strain genomes for metagenomic binning, comparative biology and taxonomic classification.</title>
        <authorList>
            <person name="Goeker M."/>
        </authorList>
    </citation>
    <scope>NUCLEOTIDE SEQUENCE [LARGE SCALE GENOMIC DNA]</scope>
    <source>
        <strain evidence="1 2">DSM 28520</strain>
    </source>
</reference>
<accession>A0A2U1FMQ5</accession>
<dbReference type="Pfam" id="PF17642">
    <property type="entry name" value="TssD"/>
    <property type="match status" value="1"/>
</dbReference>
<keyword evidence="2" id="KW-1185">Reference proteome</keyword>
<dbReference type="GeneID" id="94550093"/>
<proteinExistence type="predicted"/>
<dbReference type="Proteomes" id="UP000245462">
    <property type="component" value="Unassembled WGS sequence"/>
</dbReference>
<dbReference type="InterPro" id="IPR041408">
    <property type="entry name" value="Hcp_Tssd"/>
</dbReference>
<dbReference type="AlphaFoldDB" id="A0A2U1FMQ5"/>
<evidence type="ECO:0000313" key="1">
    <source>
        <dbReference type="EMBL" id="PVZ13330.1"/>
    </source>
</evidence>
<dbReference type="GO" id="GO:0033104">
    <property type="term" value="C:type VI protein secretion system complex"/>
    <property type="evidence" value="ECO:0007669"/>
    <property type="project" value="InterPro"/>
</dbReference>
<protein>
    <submittedName>
        <fullName evidence="1">Uncharacterized protein</fullName>
    </submittedName>
</protein>
<dbReference type="EMBL" id="QEKY01000003">
    <property type="protein sequence ID" value="PVZ13330.1"/>
    <property type="molecule type" value="Genomic_DNA"/>
</dbReference>
<dbReference type="RefSeq" id="WP_116678645.1">
    <property type="nucleotide sequence ID" value="NZ_QEKY01000003.1"/>
</dbReference>
<evidence type="ECO:0000313" key="2">
    <source>
        <dbReference type="Proteomes" id="UP000245462"/>
    </source>
</evidence>
<dbReference type="OrthoDB" id="1013152at2"/>
<gene>
    <name evidence="1" type="ORF">C7382_10323</name>
</gene>